<evidence type="ECO:0000256" key="1">
    <source>
        <dbReference type="ARBA" id="ARBA00004479"/>
    </source>
</evidence>
<feature type="domain" description="Ig-like" evidence="18">
    <location>
        <begin position="313"/>
        <end position="474"/>
    </location>
</feature>
<feature type="chain" id="PRO_5034438017" description="Intercellular adhesion molecule 1" evidence="17">
    <location>
        <begin position="26"/>
        <end position="534"/>
    </location>
</feature>
<dbReference type="GO" id="GO:0061028">
    <property type="term" value="P:establishment of endothelial barrier"/>
    <property type="evidence" value="ECO:0007669"/>
    <property type="project" value="Ensembl"/>
</dbReference>
<dbReference type="GO" id="GO:0070062">
    <property type="term" value="C:extracellular exosome"/>
    <property type="evidence" value="ECO:0007669"/>
    <property type="project" value="Ensembl"/>
</dbReference>
<dbReference type="InterPro" id="IPR003987">
    <property type="entry name" value="ICAM_VCAM_N"/>
</dbReference>
<keyword evidence="4 17" id="KW-0732">Signal</keyword>
<dbReference type="GO" id="GO:0002291">
    <property type="term" value="P:T cell activation via T cell receptor contact with antigen bound to MHC molecule on antigen presenting cell"/>
    <property type="evidence" value="ECO:0007669"/>
    <property type="project" value="Ensembl"/>
</dbReference>
<comment type="similarity">
    <text evidence="2">Belongs to the immunoglobulin superfamily. ICAM family.</text>
</comment>
<dbReference type="GeneTree" id="ENSGT00940000162311"/>
<keyword evidence="12" id="KW-0393">Immunoglobulin domain</keyword>
<dbReference type="Pfam" id="PF03921">
    <property type="entry name" value="ICAM_N"/>
    <property type="match status" value="1"/>
</dbReference>
<dbReference type="PRINTS" id="PR01472">
    <property type="entry name" value="ICAMVCAM1"/>
</dbReference>
<dbReference type="GO" id="GO:0001772">
    <property type="term" value="C:immunological synapse"/>
    <property type="evidence" value="ECO:0007669"/>
    <property type="project" value="Ensembl"/>
</dbReference>
<dbReference type="GO" id="GO:0046813">
    <property type="term" value="P:receptor-mediated virion attachment to host cell"/>
    <property type="evidence" value="ECO:0007669"/>
    <property type="project" value="Ensembl"/>
</dbReference>
<keyword evidence="6" id="KW-0832">Ubl conjugation</keyword>
<reference evidence="19" key="1">
    <citation type="submission" date="2025-08" db="UniProtKB">
        <authorList>
            <consortium name="Ensembl"/>
        </authorList>
    </citation>
    <scope>IDENTIFICATION</scope>
</reference>
<evidence type="ECO:0000256" key="6">
    <source>
        <dbReference type="ARBA" id="ARBA00022843"/>
    </source>
</evidence>
<dbReference type="GO" id="GO:1990830">
    <property type="term" value="P:cellular response to leukemia inhibitory factor"/>
    <property type="evidence" value="ECO:0007669"/>
    <property type="project" value="Ensembl"/>
</dbReference>
<keyword evidence="20" id="KW-1185">Reference proteome</keyword>
<dbReference type="Proteomes" id="UP000694385">
    <property type="component" value="Unassembled WGS sequence"/>
</dbReference>
<comment type="subunit">
    <text evidence="14">Homodimer. Interacts with MUC1 and promotes cell aggregation in epithelial cells. Interacts with ARHGEF26/SGEF. Interacts (on T cell side) with CD81, CD247 and CD9 at immunological synapses between antigen-presenting cells and T cells.</text>
</comment>
<evidence type="ECO:0000256" key="5">
    <source>
        <dbReference type="ARBA" id="ARBA00022737"/>
    </source>
</evidence>
<evidence type="ECO:0000256" key="13">
    <source>
        <dbReference type="ARBA" id="ARBA00037418"/>
    </source>
</evidence>
<dbReference type="GO" id="GO:0071333">
    <property type="term" value="P:cellular response to glucose stimulus"/>
    <property type="evidence" value="ECO:0007669"/>
    <property type="project" value="Ensembl"/>
</dbReference>
<keyword evidence="10" id="KW-1015">Disulfide bond</keyword>
<keyword evidence="5" id="KW-0677">Repeat</keyword>
<dbReference type="SUPFAM" id="SSF48726">
    <property type="entry name" value="Immunoglobulin"/>
    <property type="match status" value="5"/>
</dbReference>
<dbReference type="InterPro" id="IPR047012">
    <property type="entry name" value="ICAM_VCAM"/>
</dbReference>
<evidence type="ECO:0000256" key="9">
    <source>
        <dbReference type="ARBA" id="ARBA00023136"/>
    </source>
</evidence>
<dbReference type="GO" id="GO:0022614">
    <property type="term" value="P:membrane to membrane docking"/>
    <property type="evidence" value="ECO:0007669"/>
    <property type="project" value="Ensembl"/>
</dbReference>
<dbReference type="GO" id="GO:1904646">
    <property type="term" value="P:cellular response to amyloid-beta"/>
    <property type="evidence" value="ECO:0007669"/>
    <property type="project" value="Ensembl"/>
</dbReference>
<dbReference type="GO" id="GO:0002457">
    <property type="term" value="P:T cell antigen processing and presentation"/>
    <property type="evidence" value="ECO:0007669"/>
    <property type="project" value="Ensembl"/>
</dbReference>
<dbReference type="GO" id="GO:0070374">
    <property type="term" value="P:positive regulation of ERK1 and ERK2 cascade"/>
    <property type="evidence" value="ECO:0007669"/>
    <property type="project" value="Ensembl"/>
</dbReference>
<dbReference type="GO" id="GO:0045121">
    <property type="term" value="C:membrane raft"/>
    <property type="evidence" value="ECO:0007669"/>
    <property type="project" value="Ensembl"/>
</dbReference>
<dbReference type="FunFam" id="2.60.40.10:FF:000648">
    <property type="entry name" value="Intercellular adhesion molecule 1"/>
    <property type="match status" value="1"/>
</dbReference>
<dbReference type="FunFam" id="2.60.40.10:FF:000338">
    <property type="entry name" value="intercellular adhesion molecule 5"/>
    <property type="match status" value="1"/>
</dbReference>
<dbReference type="FunFam" id="2.60.40.10:FF:000641">
    <property type="entry name" value="Intercellular adhesion molecule 1"/>
    <property type="match status" value="1"/>
</dbReference>
<dbReference type="FunFam" id="2.60.40.10:FF:000194">
    <property type="entry name" value="Intercellular adhesion molecule 1"/>
    <property type="match status" value="1"/>
</dbReference>
<dbReference type="GO" id="GO:0009897">
    <property type="term" value="C:external side of plasma membrane"/>
    <property type="evidence" value="ECO:0007669"/>
    <property type="project" value="Ensembl"/>
</dbReference>
<dbReference type="Pfam" id="PF21146">
    <property type="entry name" value="ICAM1_3_5_D2"/>
    <property type="match status" value="1"/>
</dbReference>
<proteinExistence type="inferred from homology"/>
<dbReference type="PANTHER" id="PTHR13771">
    <property type="entry name" value="INTERCELLULAR ADHESION MOLECULE"/>
    <property type="match status" value="1"/>
</dbReference>
<feature type="signal peptide" evidence="17">
    <location>
        <begin position="1"/>
        <end position="25"/>
    </location>
</feature>
<dbReference type="GO" id="GO:1902042">
    <property type="term" value="P:negative regulation of extrinsic apoptotic signaling pathway via death domain receptors"/>
    <property type="evidence" value="ECO:0007669"/>
    <property type="project" value="Ensembl"/>
</dbReference>
<evidence type="ECO:0000256" key="15">
    <source>
        <dbReference type="ARBA" id="ARBA00040566"/>
    </source>
</evidence>
<evidence type="ECO:0000313" key="19">
    <source>
        <dbReference type="Ensembl" id="ENSJJAP00000010649.1"/>
    </source>
</evidence>
<dbReference type="SMART" id="SM00409">
    <property type="entry name" value="IG"/>
    <property type="match status" value="3"/>
</dbReference>
<dbReference type="InterPro" id="IPR003988">
    <property type="entry name" value="ICAM"/>
</dbReference>
<dbReference type="GO" id="GO:0072683">
    <property type="term" value="P:T cell extravasation"/>
    <property type="evidence" value="ECO:0007669"/>
    <property type="project" value="Ensembl"/>
</dbReference>
<dbReference type="GO" id="GO:0007159">
    <property type="term" value="P:leukocyte cell-cell adhesion"/>
    <property type="evidence" value="ECO:0007669"/>
    <property type="project" value="Ensembl"/>
</dbReference>
<sequence>PASPWPAPPLLLALLAALLPGLGDAQISAIPTEAFLPRGSSVQVNCSATCSRSHTLGLETPFTKKELDSGENWKLFELSNLQKDDTPICFANCDHRQVTASTTITVYWLPESLEMAMLPQWQPVGSNLTLSCKVLGGAPRSQLSVVLLRGEVELSRQLVGGHPEDHTEVTTTVLVSRDDHLANFSCRVELDLRPQGLALLHNTSVPQQLRTFVLPATSPQIVTPDILEVGTVQPVLCSLDGLFPAFEAKVHLELGEQRLHSLTTNIEDFASAKALVEVTKEQEGTQWLVCVVELANHKLETQRNLTIYSFSPPSLTLSKPEVSEGSQVTVMCEAYGGALVMLSGAPAGPPSPQVYFSLNASVEDNQRRFFCSAALEVAGQVVYKNQSLELCVLYGPRLNEKDCLGNWTWQEGSRQTLRCQAWGNPSPRLNCSRKTDGTSLPIGVVKSVKREMNGTYVCHAVSTHGNVTREVFLTVLYHHQSNLAIFILVTSLAILLTVTAAIYTYNRQRKIKKYKLQKAQEEAPLKLKTQATPP</sequence>
<dbReference type="InterPro" id="IPR007110">
    <property type="entry name" value="Ig-like_dom"/>
</dbReference>
<keyword evidence="11" id="KW-0325">Glycoprotein</keyword>
<evidence type="ECO:0000256" key="14">
    <source>
        <dbReference type="ARBA" id="ARBA00038746"/>
    </source>
</evidence>
<keyword evidence="9 16" id="KW-0472">Membrane</keyword>
<evidence type="ECO:0000259" key="18">
    <source>
        <dbReference type="PROSITE" id="PS50835"/>
    </source>
</evidence>
<evidence type="ECO:0000256" key="4">
    <source>
        <dbReference type="ARBA" id="ARBA00022729"/>
    </source>
</evidence>
<accession>A0A8C5KKR3</accession>
<comment type="function">
    <text evidence="13">ICAM proteins are ligands for the leukocyte adhesion protein LFA-1 (integrin alpha-L/beta-2). During leukocyte trans-endothelial migration, ICAM1 engagement promotes the assembly of endothelial apical cups through ARHGEF26/SGEF and RHOG activation.</text>
</comment>
<dbReference type="GO" id="GO:0033627">
    <property type="term" value="P:cell adhesion mediated by integrin"/>
    <property type="evidence" value="ECO:0007669"/>
    <property type="project" value="Ensembl"/>
</dbReference>
<dbReference type="GO" id="GO:2000352">
    <property type="term" value="P:negative regulation of endothelial cell apoptotic process"/>
    <property type="evidence" value="ECO:0007669"/>
    <property type="project" value="Ensembl"/>
</dbReference>
<evidence type="ECO:0000256" key="10">
    <source>
        <dbReference type="ARBA" id="ARBA00023157"/>
    </source>
</evidence>
<evidence type="ECO:0000256" key="7">
    <source>
        <dbReference type="ARBA" id="ARBA00022889"/>
    </source>
</evidence>
<dbReference type="InterPro" id="IPR013768">
    <property type="entry name" value="ICAM_N"/>
</dbReference>
<dbReference type="PRINTS" id="PR01473">
    <property type="entry name" value="ICAM"/>
</dbReference>
<dbReference type="InterPro" id="IPR013783">
    <property type="entry name" value="Ig-like_fold"/>
</dbReference>
<keyword evidence="3 16" id="KW-0812">Transmembrane</keyword>
<evidence type="ECO:0000256" key="17">
    <source>
        <dbReference type="SAM" id="SignalP"/>
    </source>
</evidence>
<keyword evidence="7" id="KW-0130">Cell adhesion</keyword>
<dbReference type="Gene3D" id="2.60.40.10">
    <property type="entry name" value="Immunoglobulins"/>
    <property type="match status" value="5"/>
</dbReference>
<dbReference type="FunFam" id="2.60.40.10:FF:000459">
    <property type="entry name" value="Intercellular adhesion molecule 1"/>
    <property type="match status" value="1"/>
</dbReference>
<evidence type="ECO:0000313" key="20">
    <source>
        <dbReference type="Proteomes" id="UP000694385"/>
    </source>
</evidence>
<dbReference type="InterPro" id="IPR003599">
    <property type="entry name" value="Ig_sub"/>
</dbReference>
<keyword evidence="8 16" id="KW-1133">Transmembrane helix</keyword>
<evidence type="ECO:0000256" key="8">
    <source>
        <dbReference type="ARBA" id="ARBA00022989"/>
    </source>
</evidence>
<protein>
    <recommendedName>
        <fullName evidence="15">Intercellular adhesion molecule 1</fullName>
    </recommendedName>
</protein>
<dbReference type="PANTHER" id="PTHR13771:SF18">
    <property type="entry name" value="INTERCELLULAR ADHESION MOLECULE 1"/>
    <property type="match status" value="1"/>
</dbReference>
<evidence type="ECO:0000256" key="16">
    <source>
        <dbReference type="SAM" id="Phobius"/>
    </source>
</evidence>
<dbReference type="PROSITE" id="PS50835">
    <property type="entry name" value="IG_LIKE"/>
    <property type="match status" value="1"/>
</dbReference>
<organism evidence="19 20">
    <name type="scientific">Jaculus jaculus</name>
    <name type="common">Lesser Egyptian jerboa</name>
    <dbReference type="NCBI Taxonomy" id="51337"/>
    <lineage>
        <taxon>Eukaryota</taxon>
        <taxon>Metazoa</taxon>
        <taxon>Chordata</taxon>
        <taxon>Craniata</taxon>
        <taxon>Vertebrata</taxon>
        <taxon>Euteleostomi</taxon>
        <taxon>Mammalia</taxon>
        <taxon>Eutheria</taxon>
        <taxon>Euarchontoglires</taxon>
        <taxon>Glires</taxon>
        <taxon>Rodentia</taxon>
        <taxon>Myomorpha</taxon>
        <taxon>Dipodoidea</taxon>
        <taxon>Dipodidae</taxon>
        <taxon>Dipodinae</taxon>
        <taxon>Jaculus</taxon>
    </lineage>
</organism>
<name>A0A8C5KKR3_JACJA</name>
<evidence type="ECO:0000256" key="2">
    <source>
        <dbReference type="ARBA" id="ARBA00005925"/>
    </source>
</evidence>
<dbReference type="InterPro" id="IPR036179">
    <property type="entry name" value="Ig-like_dom_sf"/>
</dbReference>
<dbReference type="AlphaFoldDB" id="A0A8C5KKR3"/>
<evidence type="ECO:0000256" key="11">
    <source>
        <dbReference type="ARBA" id="ARBA00023180"/>
    </source>
</evidence>
<dbReference type="GO" id="GO:0002693">
    <property type="term" value="P:positive regulation of cellular extravasation"/>
    <property type="evidence" value="ECO:0007669"/>
    <property type="project" value="Ensembl"/>
</dbReference>
<evidence type="ECO:0000256" key="3">
    <source>
        <dbReference type="ARBA" id="ARBA00022692"/>
    </source>
</evidence>
<dbReference type="OMA" id="NLTVYWF"/>
<feature type="transmembrane region" description="Helical" evidence="16">
    <location>
        <begin position="483"/>
        <end position="505"/>
    </location>
</feature>
<dbReference type="InterPro" id="IPR048679">
    <property type="entry name" value="ICAM1_3_5_D2"/>
</dbReference>
<reference evidence="19" key="2">
    <citation type="submission" date="2025-09" db="UniProtKB">
        <authorList>
            <consortium name="Ensembl"/>
        </authorList>
    </citation>
    <scope>IDENTIFICATION</scope>
</reference>
<dbReference type="Ensembl" id="ENSJJAT00000017111.1">
    <property type="protein sequence ID" value="ENSJJAP00000010649.1"/>
    <property type="gene ID" value="ENSJJAG00000014180.1"/>
</dbReference>
<dbReference type="GO" id="GO:0005178">
    <property type="term" value="F:integrin binding"/>
    <property type="evidence" value="ECO:0007669"/>
    <property type="project" value="Ensembl"/>
</dbReference>
<gene>
    <name evidence="19" type="primary">Icam1</name>
</gene>
<dbReference type="GO" id="GO:1900027">
    <property type="term" value="P:regulation of ruffle assembly"/>
    <property type="evidence" value="ECO:0007669"/>
    <property type="project" value="Ensembl"/>
</dbReference>
<comment type="subcellular location">
    <subcellularLocation>
        <location evidence="1">Membrane</location>
        <topology evidence="1">Single-pass type I membrane protein</topology>
    </subcellularLocation>
</comment>
<evidence type="ECO:0000256" key="12">
    <source>
        <dbReference type="ARBA" id="ARBA00023319"/>
    </source>
</evidence>